<dbReference type="Pfam" id="PF17191">
    <property type="entry name" value="RecG_wedge"/>
    <property type="match status" value="1"/>
</dbReference>
<dbReference type="PROSITE" id="PS51194">
    <property type="entry name" value="HELICASE_CTER"/>
    <property type="match status" value="1"/>
</dbReference>
<evidence type="ECO:0000256" key="5">
    <source>
        <dbReference type="ARBA" id="ARBA00022840"/>
    </source>
</evidence>
<keyword evidence="4" id="KW-0347">Helicase</keyword>
<evidence type="ECO:0000256" key="7">
    <source>
        <dbReference type="ARBA" id="ARBA00023204"/>
    </source>
</evidence>
<sequence length="825" mass="98928">MQLTKTLLHTTDSYIKKLAQAGINEVKDLINHYPRTYENKSQVLEYFSFVSIKEKNSVICTIETMILERTRNNKQLIKAILKDKNDFMAEAVWFNQKYLLNQFKEWDKVIIYGKPTYNYWKLSFPSPEINFYWKDSKAIKPIYPETNYIPTEWFEKKIALLRPYFSEIENILPTEILAKKWFKSKKENLLKIHFPESEKDFEKARHELAYEELYEMQLRWLLKKKELEKTSLNLSPKVKLNPELIKEIISHLPYNLTNNQKIVIFQILKNMEKDFGMKRLLQWDVGTGKTIVALIAAIHLIKEWNYQVAFMVPTEILARQHFASIAYLLEKYDIKSDLLIWSLTPKQKETTKQKLKSGETQFIVWTHALIQDWVHFKNLWFVIIDEQHRFGVEQRKYLEEYYSVALTPTLSQRERENMENNLEKIKSPRYMVELARELRKKWTKPEEILWEILRSSNLGWLKFRRQHPIWRYIADFFCHEIWLVIELDWEVHNNIPQKEYDKIRDDFLKSWNYKILRIKNEEINENIDKILNKILSYKNNSPLPLGEGLGVRAWVDKEGPGVRALWEKDEVRVWIFPHNLNMTATPIPRSLTLTIYGDQDISVLSEYPSGRKPIYTKVIKEDQREQMYRFIEEELKAKRQVYWISPLVEESEKLDIANATQMRESLTYIFLDYNVWLLHGKMKPKEKEEVMQEFMENKIQILSSTSVVEVWVDNPNASIICIEAAERFWLSQLHQFRGRVGRWSDQSYCYLFTTKTYKWERLKAMEKTNDGFELSEIDLELRWPGEVYGVRQSWIPDFKIASLSDFELISEIREDIENMLDNPKK</sequence>
<dbReference type="Pfam" id="PF19833">
    <property type="entry name" value="RecG_dom3_C"/>
    <property type="match status" value="1"/>
</dbReference>
<evidence type="ECO:0000259" key="11">
    <source>
        <dbReference type="PROSITE" id="PS51194"/>
    </source>
</evidence>
<keyword evidence="3" id="KW-0378">Hydrolase</keyword>
<dbReference type="SMART" id="SM00487">
    <property type="entry name" value="DEXDc"/>
    <property type="match status" value="1"/>
</dbReference>
<dbReference type="InterPro" id="IPR011545">
    <property type="entry name" value="DEAD/DEAH_box_helicase_dom"/>
</dbReference>
<evidence type="ECO:0000256" key="9">
    <source>
        <dbReference type="SAM" id="Coils"/>
    </source>
</evidence>
<reference evidence="12" key="1">
    <citation type="journal article" date="2012" name="Science">
        <title>Fermentation, hydrogen, and sulfur metabolism in multiple uncultivated bacterial phyla.</title>
        <authorList>
            <person name="Wrighton K.C."/>
            <person name="Thomas B.C."/>
            <person name="Sharon I."/>
            <person name="Miller C.S."/>
            <person name="Castelle C.J."/>
            <person name="VerBerkmoes N.C."/>
            <person name="Wilkins M.J."/>
            <person name="Hettich R.L."/>
            <person name="Lipton M.S."/>
            <person name="Williams K.H."/>
            <person name="Long P.E."/>
            <person name="Banfield J.F."/>
        </authorList>
    </citation>
    <scope>NUCLEOTIDE SEQUENCE [LARGE SCALE GENOMIC DNA]</scope>
</reference>
<protein>
    <recommendedName>
        <fullName evidence="8">Probable DNA 3'-5' helicase RecG</fullName>
    </recommendedName>
</protein>
<dbReference type="SUPFAM" id="SSF52980">
    <property type="entry name" value="Restriction endonuclease-like"/>
    <property type="match status" value="1"/>
</dbReference>
<dbReference type="Pfam" id="PF04480">
    <property type="entry name" value="DUF559"/>
    <property type="match status" value="1"/>
</dbReference>
<keyword evidence="2" id="KW-0227">DNA damage</keyword>
<keyword evidence="9" id="KW-0175">Coiled coil</keyword>
<dbReference type="Gene3D" id="2.40.50.140">
    <property type="entry name" value="Nucleic acid-binding proteins"/>
    <property type="match status" value="1"/>
</dbReference>
<dbReference type="GO" id="GO:0006281">
    <property type="term" value="P:DNA repair"/>
    <property type="evidence" value="ECO:0007669"/>
    <property type="project" value="UniProtKB-KW"/>
</dbReference>
<dbReference type="InterPro" id="IPR001650">
    <property type="entry name" value="Helicase_C-like"/>
</dbReference>
<dbReference type="InterPro" id="IPR047112">
    <property type="entry name" value="RecG/Mfd"/>
</dbReference>
<keyword evidence="5" id="KW-0067">ATP-binding</keyword>
<dbReference type="PANTHER" id="PTHR47964:SF1">
    <property type="entry name" value="ATP-DEPENDENT DNA HELICASE HOMOLOG RECG, CHLOROPLASTIC"/>
    <property type="match status" value="1"/>
</dbReference>
<keyword evidence="1" id="KW-0547">Nucleotide-binding</keyword>
<proteinExistence type="predicted"/>
<keyword evidence="7" id="KW-0234">DNA repair</keyword>
<dbReference type="GO" id="GO:0005524">
    <property type="term" value="F:ATP binding"/>
    <property type="evidence" value="ECO:0007669"/>
    <property type="project" value="UniProtKB-KW"/>
</dbReference>
<dbReference type="Gene3D" id="3.40.50.300">
    <property type="entry name" value="P-loop containing nucleotide triphosphate hydrolases"/>
    <property type="match status" value="3"/>
</dbReference>
<dbReference type="AlphaFoldDB" id="K2AE82"/>
<dbReference type="CDD" id="cd01038">
    <property type="entry name" value="Endonuclease_DUF559"/>
    <property type="match status" value="1"/>
</dbReference>
<dbReference type="InterPro" id="IPR011335">
    <property type="entry name" value="Restrct_endonuc-II-like"/>
</dbReference>
<dbReference type="Pfam" id="PF00271">
    <property type="entry name" value="Helicase_C"/>
    <property type="match status" value="1"/>
</dbReference>
<dbReference type="EMBL" id="AMFJ01021636">
    <property type="protein sequence ID" value="EKD66360.1"/>
    <property type="molecule type" value="Genomic_DNA"/>
</dbReference>
<dbReference type="InterPro" id="IPR033454">
    <property type="entry name" value="RecG_wedge"/>
</dbReference>
<keyword evidence="6" id="KW-0238">DNA-binding</keyword>
<name>K2AE82_9BACT</name>
<evidence type="ECO:0000259" key="10">
    <source>
        <dbReference type="PROSITE" id="PS51192"/>
    </source>
</evidence>
<dbReference type="InterPro" id="IPR007569">
    <property type="entry name" value="DUF559"/>
</dbReference>
<feature type="domain" description="Helicase ATP-binding" evidence="10">
    <location>
        <begin position="270"/>
        <end position="428"/>
    </location>
</feature>
<dbReference type="SUPFAM" id="SSF50249">
    <property type="entry name" value="Nucleic acid-binding proteins"/>
    <property type="match status" value="1"/>
</dbReference>
<dbReference type="SUPFAM" id="SSF52540">
    <property type="entry name" value="P-loop containing nucleoside triphosphate hydrolases"/>
    <property type="match status" value="2"/>
</dbReference>
<dbReference type="GO" id="GO:0003678">
    <property type="term" value="F:DNA helicase activity"/>
    <property type="evidence" value="ECO:0007669"/>
    <property type="project" value="TreeGrafter"/>
</dbReference>
<feature type="domain" description="Helicase C-terminal" evidence="11">
    <location>
        <begin position="623"/>
        <end position="785"/>
    </location>
</feature>
<dbReference type="PROSITE" id="PS51192">
    <property type="entry name" value="HELICASE_ATP_BIND_1"/>
    <property type="match status" value="1"/>
</dbReference>
<feature type="coiled-coil region" evidence="9">
    <location>
        <begin position="513"/>
        <end position="540"/>
    </location>
</feature>
<gene>
    <name evidence="12" type="ORF">ACD_49C00050G0030</name>
</gene>
<dbReference type="Pfam" id="PF00270">
    <property type="entry name" value="DEAD"/>
    <property type="match status" value="1"/>
</dbReference>
<evidence type="ECO:0000256" key="1">
    <source>
        <dbReference type="ARBA" id="ARBA00022741"/>
    </source>
</evidence>
<evidence type="ECO:0000256" key="3">
    <source>
        <dbReference type="ARBA" id="ARBA00022801"/>
    </source>
</evidence>
<dbReference type="CDD" id="cd04488">
    <property type="entry name" value="RecG_wedge_OBF"/>
    <property type="match status" value="1"/>
</dbReference>
<dbReference type="SMART" id="SM00490">
    <property type="entry name" value="HELICc"/>
    <property type="match status" value="1"/>
</dbReference>
<evidence type="ECO:0000256" key="2">
    <source>
        <dbReference type="ARBA" id="ARBA00022763"/>
    </source>
</evidence>
<evidence type="ECO:0000256" key="4">
    <source>
        <dbReference type="ARBA" id="ARBA00022806"/>
    </source>
</evidence>
<dbReference type="PANTHER" id="PTHR47964">
    <property type="entry name" value="ATP-DEPENDENT DNA HELICASE HOMOLOG RECG, CHLOROPLASTIC"/>
    <property type="match status" value="1"/>
</dbReference>
<dbReference type="InterPro" id="IPR014001">
    <property type="entry name" value="Helicase_ATP-bd"/>
</dbReference>
<dbReference type="InterPro" id="IPR027417">
    <property type="entry name" value="P-loop_NTPase"/>
</dbReference>
<dbReference type="GO" id="GO:0016787">
    <property type="term" value="F:hydrolase activity"/>
    <property type="evidence" value="ECO:0007669"/>
    <property type="project" value="UniProtKB-KW"/>
</dbReference>
<dbReference type="GO" id="GO:0003677">
    <property type="term" value="F:DNA binding"/>
    <property type="evidence" value="ECO:0007669"/>
    <property type="project" value="UniProtKB-KW"/>
</dbReference>
<accession>K2AE82</accession>
<dbReference type="InterPro" id="IPR047216">
    <property type="entry name" value="Endonuclease_DUF559_bact"/>
</dbReference>
<evidence type="ECO:0000313" key="12">
    <source>
        <dbReference type="EMBL" id="EKD66360.1"/>
    </source>
</evidence>
<comment type="caution">
    <text evidence="12">The sequence shown here is derived from an EMBL/GenBank/DDBJ whole genome shotgun (WGS) entry which is preliminary data.</text>
</comment>
<organism evidence="12">
    <name type="scientific">uncultured bacterium</name>
    <name type="common">gcode 4</name>
    <dbReference type="NCBI Taxonomy" id="1234023"/>
    <lineage>
        <taxon>Bacteria</taxon>
        <taxon>environmental samples</taxon>
    </lineage>
</organism>
<dbReference type="InterPro" id="IPR045562">
    <property type="entry name" value="RecG_dom3_C"/>
</dbReference>
<evidence type="ECO:0000256" key="6">
    <source>
        <dbReference type="ARBA" id="ARBA00023125"/>
    </source>
</evidence>
<evidence type="ECO:0000256" key="8">
    <source>
        <dbReference type="ARBA" id="ARBA00049819"/>
    </source>
</evidence>
<dbReference type="Gene3D" id="3.40.960.10">
    <property type="entry name" value="VSR Endonuclease"/>
    <property type="match status" value="1"/>
</dbReference>
<dbReference type="InterPro" id="IPR012340">
    <property type="entry name" value="NA-bd_OB-fold"/>
</dbReference>